<protein>
    <submittedName>
        <fullName evidence="4">Cysteine synthase</fullName>
    </submittedName>
</protein>
<evidence type="ECO:0000256" key="1">
    <source>
        <dbReference type="ARBA" id="ARBA00001933"/>
    </source>
</evidence>
<dbReference type="CDD" id="cd01561">
    <property type="entry name" value="CBS_like"/>
    <property type="match status" value="1"/>
</dbReference>
<dbReference type="RefSeq" id="WP_060947815.1">
    <property type="nucleotide sequence ID" value="NZ_BBON01000176.1"/>
</dbReference>
<evidence type="ECO:0000313" key="5">
    <source>
        <dbReference type="Proteomes" id="UP001054854"/>
    </source>
</evidence>
<dbReference type="InterPro" id="IPR001926">
    <property type="entry name" value="TrpB-like_PALP"/>
</dbReference>
<sequence>MIHENLLETLGATPVVRLRKLLPRPQDRIHVKLEGANPSGSIKDRAALHMVEQAERAGLLRPGATLVESTSGNLGKSLALIGAVKGYRVILVVDPKTPRSVLTYATSLGAELVTVTRPDAGGDYQAARLRRVRRLVEEIPGAHTLDQYNNPGNPEAHRLHTAQEIVKDFDRLSALVATVSTGGHLSGLGTALKERFPALHVRAVDAVGSAAFGHPFHPYRMRGIGLSWRPGNLDPAPVDSLHRVTDTEALSVCRVLAAEEGLLLGESGGAAVFAALGYAAANPGEPVLAIAPDAGANYLYESYDDQWLRDHGIPLDTLWRSAEDLLRHVRHPLHPPAPVAAGPVAASGYGQVTTGGGPA</sequence>
<dbReference type="PROSITE" id="PS00901">
    <property type="entry name" value="CYS_SYNTHASE"/>
    <property type="match status" value="1"/>
</dbReference>
<dbReference type="GeneID" id="89481332"/>
<proteinExistence type="predicted"/>
<dbReference type="InterPro" id="IPR000634">
    <property type="entry name" value="Ser/Thr_deHydtase_PyrdxlP-BS"/>
</dbReference>
<dbReference type="Pfam" id="PF00291">
    <property type="entry name" value="PALP"/>
    <property type="match status" value="1"/>
</dbReference>
<gene>
    <name evidence="4" type="ORF">TPA0910_01280</name>
</gene>
<dbReference type="InterPro" id="IPR036052">
    <property type="entry name" value="TrpB-like_PALP_sf"/>
</dbReference>
<dbReference type="InterPro" id="IPR001216">
    <property type="entry name" value="P-phosphate_BS"/>
</dbReference>
<dbReference type="SUPFAM" id="SSF53686">
    <property type="entry name" value="Tryptophan synthase beta subunit-like PLP-dependent enzymes"/>
    <property type="match status" value="1"/>
</dbReference>
<dbReference type="Proteomes" id="UP001054854">
    <property type="component" value="Unassembled WGS sequence"/>
</dbReference>
<dbReference type="InterPro" id="IPR050214">
    <property type="entry name" value="Cys_Synth/Cystath_Beta-Synth"/>
</dbReference>
<dbReference type="PANTHER" id="PTHR10314">
    <property type="entry name" value="CYSTATHIONINE BETA-SYNTHASE"/>
    <property type="match status" value="1"/>
</dbReference>
<evidence type="ECO:0000313" key="4">
    <source>
        <dbReference type="EMBL" id="GHJ25695.1"/>
    </source>
</evidence>
<evidence type="ECO:0000256" key="2">
    <source>
        <dbReference type="ARBA" id="ARBA00022898"/>
    </source>
</evidence>
<feature type="domain" description="Tryptophan synthase beta chain-like PALP" evidence="3">
    <location>
        <begin position="9"/>
        <end position="293"/>
    </location>
</feature>
<organism evidence="4 5">
    <name type="scientific">Streptomyces hygroscopicus</name>
    <dbReference type="NCBI Taxonomy" id="1912"/>
    <lineage>
        <taxon>Bacteria</taxon>
        <taxon>Bacillati</taxon>
        <taxon>Actinomycetota</taxon>
        <taxon>Actinomycetes</taxon>
        <taxon>Kitasatosporales</taxon>
        <taxon>Streptomycetaceae</taxon>
        <taxon>Streptomyces</taxon>
        <taxon>Streptomyces violaceusniger group</taxon>
    </lineage>
</organism>
<reference evidence="4" key="1">
    <citation type="submission" date="2024-05" db="EMBL/GenBank/DDBJ databases">
        <title>Whole genome shotgun sequence of Streptomyces hygroscopicus NBRC 113678.</title>
        <authorList>
            <person name="Komaki H."/>
            <person name="Tamura T."/>
        </authorList>
    </citation>
    <scope>NUCLEOTIDE SEQUENCE</scope>
    <source>
        <strain evidence="4">N11-34</strain>
    </source>
</reference>
<dbReference type="Gene3D" id="3.40.50.1100">
    <property type="match status" value="2"/>
</dbReference>
<accession>A0ABQ3TQT3</accession>
<name>A0ABQ3TQT3_STRHY</name>
<keyword evidence="2" id="KW-0663">Pyridoxal phosphate</keyword>
<keyword evidence="5" id="KW-1185">Reference proteome</keyword>
<dbReference type="EMBL" id="BNEK01000002">
    <property type="protein sequence ID" value="GHJ25695.1"/>
    <property type="molecule type" value="Genomic_DNA"/>
</dbReference>
<dbReference type="PROSITE" id="PS00165">
    <property type="entry name" value="DEHYDRATASE_SER_THR"/>
    <property type="match status" value="1"/>
</dbReference>
<comment type="caution">
    <text evidence="4">The sequence shown here is derived from an EMBL/GenBank/DDBJ whole genome shotgun (WGS) entry which is preliminary data.</text>
</comment>
<comment type="cofactor">
    <cofactor evidence="1">
        <name>pyridoxal 5'-phosphate</name>
        <dbReference type="ChEBI" id="CHEBI:597326"/>
    </cofactor>
</comment>
<evidence type="ECO:0000259" key="3">
    <source>
        <dbReference type="Pfam" id="PF00291"/>
    </source>
</evidence>